<protein>
    <recommendedName>
        <fullName evidence="8">Methylated-DNA--protein-cysteine methyltransferase</fullName>
        <ecNumber evidence="8">2.1.1.63</ecNumber>
    </recommendedName>
    <alternativeName>
        <fullName evidence="8">6-O-methylguanine-DNA methyltransferase</fullName>
        <shortName evidence="8">MGMT</shortName>
    </alternativeName>
    <alternativeName>
        <fullName evidence="8">O-6-methylguanine-DNA-alkyltransferase</fullName>
    </alternativeName>
</protein>
<dbReference type="EC" id="2.1.1.63" evidence="8"/>
<comment type="subcellular location">
    <subcellularLocation>
        <location evidence="8">Cytoplasm</location>
    </subcellularLocation>
</comment>
<dbReference type="HAMAP" id="MF_00772">
    <property type="entry name" value="OGT"/>
    <property type="match status" value="1"/>
</dbReference>
<feature type="active site" description="Nucleophile; methyl group acceptor" evidence="8">
    <location>
        <position position="123"/>
    </location>
</feature>
<feature type="domain" description="Methylated-DNA-[protein]-cysteine S-methyltransferase DNA binding" evidence="9">
    <location>
        <begin position="72"/>
        <end position="151"/>
    </location>
</feature>
<dbReference type="FunFam" id="1.10.10.10:FF:000337">
    <property type="entry name" value="Methylated-DNA--protein-cysteine methyltransferase"/>
    <property type="match status" value="1"/>
</dbReference>
<dbReference type="InterPro" id="IPR036631">
    <property type="entry name" value="MGMT_N_sf"/>
</dbReference>
<dbReference type="InterPro" id="IPR023546">
    <property type="entry name" value="MGMT"/>
</dbReference>
<comment type="catalytic activity">
    <reaction evidence="1 8">
        <text>a 4-O-methyl-thymidine in DNA + L-cysteinyl-[protein] = a thymidine in DNA + S-methyl-L-cysteinyl-[protein]</text>
        <dbReference type="Rhea" id="RHEA:53428"/>
        <dbReference type="Rhea" id="RHEA-COMP:10131"/>
        <dbReference type="Rhea" id="RHEA-COMP:10132"/>
        <dbReference type="Rhea" id="RHEA-COMP:13555"/>
        <dbReference type="Rhea" id="RHEA-COMP:13556"/>
        <dbReference type="ChEBI" id="CHEBI:29950"/>
        <dbReference type="ChEBI" id="CHEBI:82612"/>
        <dbReference type="ChEBI" id="CHEBI:137386"/>
        <dbReference type="ChEBI" id="CHEBI:137387"/>
        <dbReference type="EC" id="2.1.1.63"/>
    </reaction>
</comment>
<evidence type="ECO:0000256" key="6">
    <source>
        <dbReference type="ARBA" id="ARBA00023204"/>
    </source>
</evidence>
<comment type="similarity">
    <text evidence="8">Belongs to the MGMT family.</text>
</comment>
<dbReference type="GO" id="GO:0003908">
    <property type="term" value="F:methylated-DNA-[protein]-cysteine S-methyltransferase activity"/>
    <property type="evidence" value="ECO:0007669"/>
    <property type="project" value="UniProtKB-UniRule"/>
</dbReference>
<dbReference type="RefSeq" id="WP_106064199.1">
    <property type="nucleotide sequence ID" value="NZ_PVXO01000055.1"/>
</dbReference>
<dbReference type="Gene3D" id="1.10.10.10">
    <property type="entry name" value="Winged helix-like DNA-binding domain superfamily/Winged helix DNA-binding domain"/>
    <property type="match status" value="1"/>
</dbReference>
<comment type="catalytic activity">
    <reaction evidence="7 8">
        <text>a 6-O-methyl-2'-deoxyguanosine in DNA + L-cysteinyl-[protein] = S-methyl-L-cysteinyl-[protein] + a 2'-deoxyguanosine in DNA</text>
        <dbReference type="Rhea" id="RHEA:24000"/>
        <dbReference type="Rhea" id="RHEA-COMP:10131"/>
        <dbReference type="Rhea" id="RHEA-COMP:10132"/>
        <dbReference type="Rhea" id="RHEA-COMP:11367"/>
        <dbReference type="Rhea" id="RHEA-COMP:11368"/>
        <dbReference type="ChEBI" id="CHEBI:29950"/>
        <dbReference type="ChEBI" id="CHEBI:82612"/>
        <dbReference type="ChEBI" id="CHEBI:85445"/>
        <dbReference type="ChEBI" id="CHEBI:85448"/>
        <dbReference type="EC" id="2.1.1.63"/>
    </reaction>
</comment>
<dbReference type="PANTHER" id="PTHR10815:SF13">
    <property type="entry name" value="METHYLATED-DNA--PROTEIN-CYSTEINE METHYLTRANSFERASE"/>
    <property type="match status" value="1"/>
</dbReference>
<dbReference type="InterPro" id="IPR008332">
    <property type="entry name" value="MethylG_MeTrfase_N"/>
</dbReference>
<dbReference type="PROSITE" id="PS00374">
    <property type="entry name" value="MGMT"/>
    <property type="match status" value="1"/>
</dbReference>
<feature type="domain" description="Methylguanine DNA methyltransferase ribonuclease-like" evidence="10">
    <location>
        <begin position="4"/>
        <end position="66"/>
    </location>
</feature>
<dbReference type="InterPro" id="IPR036217">
    <property type="entry name" value="MethylDNA_cys_MeTrfase_DNAb"/>
</dbReference>
<dbReference type="SUPFAM" id="SSF46767">
    <property type="entry name" value="Methylated DNA-protein cysteine methyltransferase, C-terminal domain"/>
    <property type="match status" value="1"/>
</dbReference>
<accession>A0A2T0B218</accession>
<dbReference type="GO" id="GO:0032259">
    <property type="term" value="P:methylation"/>
    <property type="evidence" value="ECO:0007669"/>
    <property type="project" value="UniProtKB-KW"/>
</dbReference>
<dbReference type="CDD" id="cd06445">
    <property type="entry name" value="ATase"/>
    <property type="match status" value="1"/>
</dbReference>
<dbReference type="Pfam" id="PF02870">
    <property type="entry name" value="Methyltransf_1N"/>
    <property type="match status" value="1"/>
</dbReference>
<evidence type="ECO:0000256" key="3">
    <source>
        <dbReference type="ARBA" id="ARBA00022603"/>
    </source>
</evidence>
<dbReference type="InterPro" id="IPR036388">
    <property type="entry name" value="WH-like_DNA-bd_sf"/>
</dbReference>
<dbReference type="Proteomes" id="UP000239706">
    <property type="component" value="Unassembled WGS sequence"/>
</dbReference>
<keyword evidence="3 8" id="KW-0489">Methyltransferase</keyword>
<sequence>MEHIFKAYYNSPIGYIQILGNEHSIISLDFIDEINNDEKRNDLLNTCITELDEYFKGKRRSFSLNLLLNGTDFQKKVWNALINIPYGKTVSYKDIAKAIGNEKSARAVGNANNKNKIAIIVPCHRVIGSNGLLTGYAGGIWRKEWLINHEKMFL</sequence>
<keyword evidence="2 8" id="KW-0963">Cytoplasm</keyword>
<evidence type="ECO:0000256" key="8">
    <source>
        <dbReference type="HAMAP-Rule" id="MF_00772"/>
    </source>
</evidence>
<dbReference type="GO" id="GO:0006307">
    <property type="term" value="P:DNA alkylation repair"/>
    <property type="evidence" value="ECO:0007669"/>
    <property type="project" value="UniProtKB-UniRule"/>
</dbReference>
<proteinExistence type="inferred from homology"/>
<dbReference type="AlphaFoldDB" id="A0A2T0B218"/>
<dbReference type="SUPFAM" id="SSF53155">
    <property type="entry name" value="Methylated DNA-protein cysteine methyltransferase domain"/>
    <property type="match status" value="1"/>
</dbReference>
<evidence type="ECO:0000256" key="7">
    <source>
        <dbReference type="ARBA" id="ARBA00049348"/>
    </source>
</evidence>
<comment type="function">
    <text evidence="8">Involved in the cellular defense against the biological effects of O6-methylguanine (O6-MeG) and O4-methylthymine (O4-MeT) in DNA. Repairs the methylated nucleobase in DNA by stoichiometrically transferring the methyl group to a cysteine residue in the enzyme. This is a suicide reaction: the enzyme is irreversibly inactivated.</text>
</comment>
<dbReference type="Pfam" id="PF01035">
    <property type="entry name" value="DNA_binding_1"/>
    <property type="match status" value="1"/>
</dbReference>
<dbReference type="PANTHER" id="PTHR10815">
    <property type="entry name" value="METHYLATED-DNA--PROTEIN-CYSTEINE METHYLTRANSFERASE"/>
    <property type="match status" value="1"/>
</dbReference>
<reference evidence="11 12" key="1">
    <citation type="submission" date="2018-03" db="EMBL/GenBank/DDBJ databases">
        <title>Genome sequence of Clostridium liquoris DSM 100320.</title>
        <authorList>
            <person name="Poehlein A."/>
            <person name="Daniel R."/>
        </authorList>
    </citation>
    <scope>NUCLEOTIDE SEQUENCE [LARGE SCALE GENOMIC DNA]</scope>
    <source>
        <strain evidence="11 12">DSM 100320</strain>
    </source>
</reference>
<comment type="miscellaneous">
    <text evidence="8">This enzyme catalyzes only one turnover and therefore is not strictly catalytic. According to one definition, an enzyme is a biocatalyst that acts repeatedly and over many reaction cycles.</text>
</comment>
<dbReference type="GO" id="GO:0005737">
    <property type="term" value="C:cytoplasm"/>
    <property type="evidence" value="ECO:0007669"/>
    <property type="project" value="UniProtKB-SubCell"/>
</dbReference>
<keyword evidence="6 8" id="KW-0234">DNA repair</keyword>
<keyword evidence="4 8" id="KW-0808">Transferase</keyword>
<evidence type="ECO:0000256" key="1">
    <source>
        <dbReference type="ARBA" id="ARBA00001286"/>
    </source>
</evidence>
<dbReference type="Gene3D" id="3.30.160.70">
    <property type="entry name" value="Methylated DNA-protein cysteine methyltransferase domain"/>
    <property type="match status" value="1"/>
</dbReference>
<keyword evidence="5 8" id="KW-0227">DNA damage</keyword>
<keyword evidence="12" id="KW-1185">Reference proteome</keyword>
<evidence type="ECO:0000256" key="4">
    <source>
        <dbReference type="ARBA" id="ARBA00022679"/>
    </source>
</evidence>
<gene>
    <name evidence="11" type="primary">ogt</name>
    <name evidence="11" type="ORF">CLLI_21310</name>
</gene>
<evidence type="ECO:0000313" key="11">
    <source>
        <dbReference type="EMBL" id="PRR77921.1"/>
    </source>
</evidence>
<organism evidence="11 12">
    <name type="scientific">Clostridium liquoris</name>
    <dbReference type="NCBI Taxonomy" id="1289519"/>
    <lineage>
        <taxon>Bacteria</taxon>
        <taxon>Bacillati</taxon>
        <taxon>Bacillota</taxon>
        <taxon>Clostridia</taxon>
        <taxon>Eubacteriales</taxon>
        <taxon>Clostridiaceae</taxon>
        <taxon>Clostridium</taxon>
    </lineage>
</organism>
<evidence type="ECO:0000256" key="5">
    <source>
        <dbReference type="ARBA" id="ARBA00022763"/>
    </source>
</evidence>
<dbReference type="InterPro" id="IPR001497">
    <property type="entry name" value="MethylDNA_cys_MeTrfase_AS"/>
</dbReference>
<dbReference type="EMBL" id="PVXO01000055">
    <property type="protein sequence ID" value="PRR77921.1"/>
    <property type="molecule type" value="Genomic_DNA"/>
</dbReference>
<comment type="caution">
    <text evidence="11">The sequence shown here is derived from an EMBL/GenBank/DDBJ whole genome shotgun (WGS) entry which is preliminary data.</text>
</comment>
<name>A0A2T0B218_9CLOT</name>
<dbReference type="NCBIfam" id="TIGR00589">
    <property type="entry name" value="ogt"/>
    <property type="match status" value="1"/>
</dbReference>
<evidence type="ECO:0000259" key="9">
    <source>
        <dbReference type="Pfam" id="PF01035"/>
    </source>
</evidence>
<evidence type="ECO:0000313" key="12">
    <source>
        <dbReference type="Proteomes" id="UP000239706"/>
    </source>
</evidence>
<evidence type="ECO:0000256" key="2">
    <source>
        <dbReference type="ARBA" id="ARBA00022490"/>
    </source>
</evidence>
<dbReference type="InterPro" id="IPR014048">
    <property type="entry name" value="MethylDNA_cys_MeTrfase_DNA-bd"/>
</dbReference>
<evidence type="ECO:0000259" key="10">
    <source>
        <dbReference type="Pfam" id="PF02870"/>
    </source>
</evidence>